<evidence type="ECO:0000313" key="4">
    <source>
        <dbReference type="Proteomes" id="UP001187343"/>
    </source>
</evidence>
<keyword evidence="1" id="KW-0812">Transmembrane</keyword>
<dbReference type="InterPro" id="IPR036179">
    <property type="entry name" value="Ig-like_dom_sf"/>
</dbReference>
<organism evidence="3 4">
    <name type="scientific">Cirrhinus molitorella</name>
    <name type="common">mud carp</name>
    <dbReference type="NCBI Taxonomy" id="172907"/>
    <lineage>
        <taxon>Eukaryota</taxon>
        <taxon>Metazoa</taxon>
        <taxon>Chordata</taxon>
        <taxon>Craniata</taxon>
        <taxon>Vertebrata</taxon>
        <taxon>Euteleostomi</taxon>
        <taxon>Actinopterygii</taxon>
        <taxon>Neopterygii</taxon>
        <taxon>Teleostei</taxon>
        <taxon>Ostariophysi</taxon>
        <taxon>Cypriniformes</taxon>
        <taxon>Cyprinidae</taxon>
        <taxon>Labeoninae</taxon>
        <taxon>Labeonini</taxon>
        <taxon>Cirrhinus</taxon>
    </lineage>
</organism>
<protein>
    <recommendedName>
        <fullName evidence="2">Immunoglobulin domain-containing protein</fullName>
    </recommendedName>
</protein>
<proteinExistence type="predicted"/>
<dbReference type="InterPro" id="IPR013783">
    <property type="entry name" value="Ig-like_fold"/>
</dbReference>
<dbReference type="PANTHER" id="PTHR21063:SF4">
    <property type="entry name" value="CD48 ANTIGEN-RELATED"/>
    <property type="match status" value="1"/>
</dbReference>
<sequence>MNTRTTDSGLYKLQIINSNVREKICNVTVQDVSAAEQDEMKIKSVKEGKSVTLDPGVTKKANDSMMWYFNDTLIAEITGDQSKICADDQCRERFGERLKVEHQTGSLTITNTKLTDSGVYHLQITSSSSSIRRRHLSISSVRRFSLTVTDSSLSVGAVAGISVCVVLLVAAFVTAGVIYFRLRIYTPAEQNDSYGTVL</sequence>
<feature type="transmembrane region" description="Helical" evidence="1">
    <location>
        <begin position="153"/>
        <end position="180"/>
    </location>
</feature>
<dbReference type="SMART" id="SM00409">
    <property type="entry name" value="IG"/>
    <property type="match status" value="1"/>
</dbReference>
<gene>
    <name evidence="3" type="ORF">Q8A67_005674</name>
</gene>
<dbReference type="AlphaFoldDB" id="A0AA88QB19"/>
<dbReference type="SUPFAM" id="SSF48726">
    <property type="entry name" value="Immunoglobulin"/>
    <property type="match status" value="1"/>
</dbReference>
<dbReference type="InterPro" id="IPR003599">
    <property type="entry name" value="Ig_sub"/>
</dbReference>
<comment type="caution">
    <text evidence="3">The sequence shown here is derived from an EMBL/GenBank/DDBJ whole genome shotgun (WGS) entry which is preliminary data.</text>
</comment>
<reference evidence="3" key="1">
    <citation type="submission" date="2023-08" db="EMBL/GenBank/DDBJ databases">
        <title>Chromosome-level Genome Assembly of mud carp (Cirrhinus molitorella).</title>
        <authorList>
            <person name="Liu H."/>
        </authorList>
    </citation>
    <scope>NUCLEOTIDE SEQUENCE</scope>
    <source>
        <strain evidence="3">Prfri</strain>
        <tissue evidence="3">Muscle</tissue>
    </source>
</reference>
<feature type="domain" description="Immunoglobulin" evidence="2">
    <location>
        <begin position="40"/>
        <end position="149"/>
    </location>
</feature>
<dbReference type="EMBL" id="JAUYZG010000005">
    <property type="protein sequence ID" value="KAK2906689.1"/>
    <property type="molecule type" value="Genomic_DNA"/>
</dbReference>
<dbReference type="PANTHER" id="PTHR21063">
    <property type="entry name" value="LFA-3"/>
    <property type="match status" value="1"/>
</dbReference>
<keyword evidence="1" id="KW-1133">Transmembrane helix</keyword>
<dbReference type="Gene3D" id="2.60.40.10">
    <property type="entry name" value="Immunoglobulins"/>
    <property type="match status" value="1"/>
</dbReference>
<dbReference type="Pfam" id="PF07686">
    <property type="entry name" value="V-set"/>
    <property type="match status" value="1"/>
</dbReference>
<evidence type="ECO:0000259" key="2">
    <source>
        <dbReference type="SMART" id="SM00409"/>
    </source>
</evidence>
<evidence type="ECO:0000256" key="1">
    <source>
        <dbReference type="SAM" id="Phobius"/>
    </source>
</evidence>
<dbReference type="InterPro" id="IPR013106">
    <property type="entry name" value="Ig_V-set"/>
</dbReference>
<evidence type="ECO:0000313" key="3">
    <source>
        <dbReference type="EMBL" id="KAK2906689.1"/>
    </source>
</evidence>
<accession>A0AA88QB19</accession>
<keyword evidence="4" id="KW-1185">Reference proteome</keyword>
<keyword evidence="1" id="KW-0472">Membrane</keyword>
<name>A0AA88QB19_9TELE</name>
<dbReference type="Proteomes" id="UP001187343">
    <property type="component" value="Unassembled WGS sequence"/>
</dbReference>